<dbReference type="Gramene" id="KOM55742">
    <property type="protein sequence ID" value="KOM55742"/>
    <property type="gene ID" value="LR48_Vigan10g163400"/>
</dbReference>
<feature type="region of interest" description="Disordered" evidence="1">
    <location>
        <begin position="88"/>
        <end position="174"/>
    </location>
</feature>
<feature type="compositionally biased region" description="Basic and acidic residues" evidence="1">
    <location>
        <begin position="49"/>
        <end position="58"/>
    </location>
</feature>
<evidence type="ECO:0000256" key="1">
    <source>
        <dbReference type="SAM" id="MobiDB-lite"/>
    </source>
</evidence>
<dbReference type="Proteomes" id="UP000053144">
    <property type="component" value="Chromosome 10"/>
</dbReference>
<name>A0A0L9VLG7_PHAAN</name>
<feature type="region of interest" description="Disordered" evidence="1">
    <location>
        <begin position="1"/>
        <end position="67"/>
    </location>
</feature>
<reference evidence="3" key="1">
    <citation type="journal article" date="2015" name="Proc. Natl. Acad. Sci. U.S.A.">
        <title>Genome sequencing of adzuki bean (Vigna angularis) provides insight into high starch and low fat accumulation and domestication.</title>
        <authorList>
            <person name="Yang K."/>
            <person name="Tian Z."/>
            <person name="Chen C."/>
            <person name="Luo L."/>
            <person name="Zhao B."/>
            <person name="Wang Z."/>
            <person name="Yu L."/>
            <person name="Li Y."/>
            <person name="Sun Y."/>
            <person name="Li W."/>
            <person name="Chen Y."/>
            <person name="Li Y."/>
            <person name="Zhang Y."/>
            <person name="Ai D."/>
            <person name="Zhao J."/>
            <person name="Shang C."/>
            <person name="Ma Y."/>
            <person name="Wu B."/>
            <person name="Wang M."/>
            <person name="Gao L."/>
            <person name="Sun D."/>
            <person name="Zhang P."/>
            <person name="Guo F."/>
            <person name="Wang W."/>
            <person name="Li Y."/>
            <person name="Wang J."/>
            <person name="Varshney R.K."/>
            <person name="Wang J."/>
            <person name="Ling H.Q."/>
            <person name="Wan P."/>
        </authorList>
    </citation>
    <scope>NUCLEOTIDE SEQUENCE</scope>
    <source>
        <strain evidence="3">cv. Jingnong 6</strain>
    </source>
</reference>
<sequence length="174" mass="20107">MEGTTEGRLEALEITRERRDLQQLMRMMGAQTNNHDDNSDGSQTSVNENPRRRDEETGGKGVAIIRGGRVWHYPDQFKAFCSMDWDNPFFQGETSGMAAEEGQQPQTHNKDQKDLDRRCRDREEQEREALVEEEDTQMEEATTVVGEEEVADEGTREEEEEEYFDIHSLTGPEF</sequence>
<feature type="compositionally biased region" description="Basic and acidic residues" evidence="1">
    <location>
        <begin position="108"/>
        <end position="130"/>
    </location>
</feature>
<organism evidence="2 3">
    <name type="scientific">Phaseolus angularis</name>
    <name type="common">Azuki bean</name>
    <name type="synonym">Vigna angularis</name>
    <dbReference type="NCBI Taxonomy" id="3914"/>
    <lineage>
        <taxon>Eukaryota</taxon>
        <taxon>Viridiplantae</taxon>
        <taxon>Streptophyta</taxon>
        <taxon>Embryophyta</taxon>
        <taxon>Tracheophyta</taxon>
        <taxon>Spermatophyta</taxon>
        <taxon>Magnoliopsida</taxon>
        <taxon>eudicotyledons</taxon>
        <taxon>Gunneridae</taxon>
        <taxon>Pentapetalae</taxon>
        <taxon>rosids</taxon>
        <taxon>fabids</taxon>
        <taxon>Fabales</taxon>
        <taxon>Fabaceae</taxon>
        <taxon>Papilionoideae</taxon>
        <taxon>50 kb inversion clade</taxon>
        <taxon>NPAAA clade</taxon>
        <taxon>indigoferoid/millettioid clade</taxon>
        <taxon>Phaseoleae</taxon>
        <taxon>Vigna</taxon>
    </lineage>
</organism>
<evidence type="ECO:0000313" key="2">
    <source>
        <dbReference type="EMBL" id="KOM55742.1"/>
    </source>
</evidence>
<feature type="compositionally biased region" description="Acidic residues" evidence="1">
    <location>
        <begin position="146"/>
        <end position="163"/>
    </location>
</feature>
<dbReference type="EMBL" id="CM003380">
    <property type="protein sequence ID" value="KOM55742.1"/>
    <property type="molecule type" value="Genomic_DNA"/>
</dbReference>
<accession>A0A0L9VLG7</accession>
<gene>
    <name evidence="2" type="ORF">LR48_Vigan10g163400</name>
</gene>
<protein>
    <submittedName>
        <fullName evidence="2">Uncharacterized protein</fullName>
    </submittedName>
</protein>
<feature type="compositionally biased region" description="Basic and acidic residues" evidence="1">
    <location>
        <begin position="1"/>
        <end position="21"/>
    </location>
</feature>
<proteinExistence type="predicted"/>
<evidence type="ECO:0000313" key="3">
    <source>
        <dbReference type="Proteomes" id="UP000053144"/>
    </source>
</evidence>
<dbReference type="AlphaFoldDB" id="A0A0L9VLG7"/>